<name>A0A9D2N6M6_9FIRM</name>
<comment type="caution">
    <text evidence="2">The sequence shown here is derived from an EMBL/GenBank/DDBJ whole genome shotgun (WGS) entry which is preliminary data.</text>
</comment>
<dbReference type="Proteomes" id="UP000823893">
    <property type="component" value="Unassembled WGS sequence"/>
</dbReference>
<evidence type="ECO:0000313" key="2">
    <source>
        <dbReference type="EMBL" id="HJC11392.1"/>
    </source>
</evidence>
<organism evidence="2 3">
    <name type="scientific">Candidatus Blautia merdigallinarum</name>
    <dbReference type="NCBI Taxonomy" id="2838495"/>
    <lineage>
        <taxon>Bacteria</taxon>
        <taxon>Bacillati</taxon>
        <taxon>Bacillota</taxon>
        <taxon>Clostridia</taxon>
        <taxon>Lachnospirales</taxon>
        <taxon>Lachnospiraceae</taxon>
        <taxon>Blautia</taxon>
    </lineage>
</organism>
<evidence type="ECO:0008006" key="4">
    <source>
        <dbReference type="Google" id="ProtNLM"/>
    </source>
</evidence>
<proteinExistence type="predicted"/>
<dbReference type="EMBL" id="DWWV01000150">
    <property type="protein sequence ID" value="HJC11392.1"/>
    <property type="molecule type" value="Genomic_DNA"/>
</dbReference>
<reference evidence="2" key="1">
    <citation type="journal article" date="2021" name="PeerJ">
        <title>Extensive microbial diversity within the chicken gut microbiome revealed by metagenomics and culture.</title>
        <authorList>
            <person name="Gilroy R."/>
            <person name="Ravi A."/>
            <person name="Getino M."/>
            <person name="Pursley I."/>
            <person name="Horton D.L."/>
            <person name="Alikhan N.F."/>
            <person name="Baker D."/>
            <person name="Gharbi K."/>
            <person name="Hall N."/>
            <person name="Watson M."/>
            <person name="Adriaenssens E.M."/>
            <person name="Foster-Nyarko E."/>
            <person name="Jarju S."/>
            <person name="Secka A."/>
            <person name="Antonio M."/>
            <person name="Oren A."/>
            <person name="Chaudhuri R.R."/>
            <person name="La Ragione R."/>
            <person name="Hildebrand F."/>
            <person name="Pallen M.J."/>
        </authorList>
    </citation>
    <scope>NUCLEOTIDE SEQUENCE</scope>
    <source>
        <strain evidence="2">ChiSxjej6B18-287</strain>
    </source>
</reference>
<sequence length="368" mass="40750">MGLKKTIVLFGAVLSGVCFLSGCATKSERSAKEAVEQELERLQSSDSQLIQSTIDAQDLLPTSQYTAEAAEEIGNIFSLFYKNFSFKVKEVSVDEEKGTGKAKTQLTTIDACSLAKDYSLSLLEKQMETDASPQEVEFSLNDSCLLLKDLLEENDYGTETSETDIPLEKEGDSWKIIHTADLDSLLTGNFSSYMSDSRLLSPFEIVDAHFGTIKDFDSEQLKIYLSLDHLVDTNDSYSNSLAMSIAEQIDKSFDYEIAEESQEDNTAKVQISVTSPDFESILASYKDQLTQWLETSDSLSAGAQGRRDKERELLLSCIENNEATSSKEITINLYNDGINWKIQMDSDIAEAVFGDIPSAIASVSEDIQ</sequence>
<protein>
    <recommendedName>
        <fullName evidence="4">DUF5105 domain-containing protein</fullName>
    </recommendedName>
</protein>
<reference evidence="2" key="2">
    <citation type="submission" date="2021-04" db="EMBL/GenBank/DDBJ databases">
        <authorList>
            <person name="Gilroy R."/>
        </authorList>
    </citation>
    <scope>NUCLEOTIDE SEQUENCE</scope>
    <source>
        <strain evidence="2">ChiSxjej6B18-287</strain>
    </source>
</reference>
<dbReference type="AlphaFoldDB" id="A0A9D2N6M6"/>
<feature type="chain" id="PRO_5039194409" description="DUF5105 domain-containing protein" evidence="1">
    <location>
        <begin position="21"/>
        <end position="368"/>
    </location>
</feature>
<evidence type="ECO:0000256" key="1">
    <source>
        <dbReference type="SAM" id="SignalP"/>
    </source>
</evidence>
<evidence type="ECO:0000313" key="3">
    <source>
        <dbReference type="Proteomes" id="UP000823893"/>
    </source>
</evidence>
<keyword evidence="1" id="KW-0732">Signal</keyword>
<accession>A0A9D2N6M6</accession>
<dbReference type="PROSITE" id="PS51257">
    <property type="entry name" value="PROKAR_LIPOPROTEIN"/>
    <property type="match status" value="1"/>
</dbReference>
<gene>
    <name evidence="2" type="ORF">H9935_11410</name>
</gene>
<feature type="signal peptide" evidence="1">
    <location>
        <begin position="1"/>
        <end position="20"/>
    </location>
</feature>